<accession>A0ABV7T0K8</accession>
<sequence>MKSAFDKIAAGLADAIAFADGDETRGQVSTVDVRTVRAATKLTQDAFARTYHFPIGTVRDWERQRRQSDAGSATLLRMIAVDPEGVEAIIARLR</sequence>
<proteinExistence type="predicted"/>
<name>A0ABV7T0K8_9SPHN</name>
<organism evidence="1 2">
    <name type="scientific">Sphingomonas hylomeconis</name>
    <dbReference type="NCBI Taxonomy" id="1395958"/>
    <lineage>
        <taxon>Bacteria</taxon>
        <taxon>Pseudomonadati</taxon>
        <taxon>Pseudomonadota</taxon>
        <taxon>Alphaproteobacteria</taxon>
        <taxon>Sphingomonadales</taxon>
        <taxon>Sphingomonadaceae</taxon>
        <taxon>Sphingomonas</taxon>
    </lineage>
</organism>
<protein>
    <submittedName>
        <fullName evidence="1">Helix-turn-helix domain-containing protein</fullName>
    </submittedName>
</protein>
<dbReference type="InterPro" id="IPR010982">
    <property type="entry name" value="Lambda_DNA-bd_dom_sf"/>
</dbReference>
<comment type="caution">
    <text evidence="1">The sequence shown here is derived from an EMBL/GenBank/DDBJ whole genome shotgun (WGS) entry which is preliminary data.</text>
</comment>
<dbReference type="RefSeq" id="WP_261292348.1">
    <property type="nucleotide sequence ID" value="NZ_JANQBK010000001.1"/>
</dbReference>
<dbReference type="Gene3D" id="1.10.260.40">
    <property type="entry name" value="lambda repressor-like DNA-binding domains"/>
    <property type="match status" value="1"/>
</dbReference>
<gene>
    <name evidence="1" type="ORF">ACFONA_16770</name>
</gene>
<reference evidence="2" key="1">
    <citation type="journal article" date="2019" name="Int. J. Syst. Evol. Microbiol.">
        <title>The Global Catalogue of Microorganisms (GCM) 10K type strain sequencing project: providing services to taxonomists for standard genome sequencing and annotation.</title>
        <authorList>
            <consortium name="The Broad Institute Genomics Platform"/>
            <consortium name="The Broad Institute Genome Sequencing Center for Infectious Disease"/>
            <person name="Wu L."/>
            <person name="Ma J."/>
        </authorList>
    </citation>
    <scope>NUCLEOTIDE SEQUENCE [LARGE SCALE GENOMIC DNA]</scope>
    <source>
        <strain evidence="2">KCTC 42739</strain>
    </source>
</reference>
<evidence type="ECO:0000313" key="2">
    <source>
        <dbReference type="Proteomes" id="UP001595713"/>
    </source>
</evidence>
<dbReference type="SUPFAM" id="SSF47413">
    <property type="entry name" value="lambda repressor-like DNA-binding domains"/>
    <property type="match status" value="1"/>
</dbReference>
<dbReference type="Proteomes" id="UP001595713">
    <property type="component" value="Unassembled WGS sequence"/>
</dbReference>
<dbReference type="EMBL" id="JBHRXP010000007">
    <property type="protein sequence ID" value="MFC3581824.1"/>
    <property type="molecule type" value="Genomic_DNA"/>
</dbReference>
<evidence type="ECO:0000313" key="1">
    <source>
        <dbReference type="EMBL" id="MFC3581824.1"/>
    </source>
</evidence>
<keyword evidence="2" id="KW-1185">Reference proteome</keyword>